<evidence type="ECO:0000313" key="2">
    <source>
        <dbReference type="Proteomes" id="UP001307168"/>
    </source>
</evidence>
<comment type="caution">
    <text evidence="1">The sequence shown here is derived from an EMBL/GenBank/DDBJ whole genome shotgun (WGS) entry which is preliminary data.</text>
</comment>
<sequence length="120" mass="13846">MGLPDMDRQPLSPRSKLCKCEPRCSNYIDIEYIGRYCDNQAMNFAVQLINLVKETNIVHGVYTPNWTTAQESVLKKWVENGVKNGDYRILGEMFGKNRTAVKNKVYDMEKEGKLKRPARS</sequence>
<dbReference type="AlphaFoldDB" id="A0AAW9NPD5"/>
<dbReference type="Proteomes" id="UP001307168">
    <property type="component" value="Unassembled WGS sequence"/>
</dbReference>
<dbReference type="RefSeq" id="WP_367408421.1">
    <property type="nucleotide sequence ID" value="NZ_JARNBH010000042.1"/>
</dbReference>
<proteinExistence type="predicted"/>
<protein>
    <submittedName>
        <fullName evidence="1">Uncharacterized protein</fullName>
    </submittedName>
</protein>
<keyword evidence="2" id="KW-1185">Reference proteome</keyword>
<gene>
    <name evidence="1" type="ORF">P4706_28220</name>
</gene>
<evidence type="ECO:0000313" key="1">
    <source>
        <dbReference type="EMBL" id="MEC0276880.1"/>
    </source>
</evidence>
<dbReference type="EMBL" id="JARNBH010000042">
    <property type="protein sequence ID" value="MEC0276880.1"/>
    <property type="molecule type" value="Genomic_DNA"/>
</dbReference>
<name>A0AAW9NPD5_9BACI</name>
<reference evidence="1 2" key="1">
    <citation type="submission" date="2023-03" db="EMBL/GenBank/DDBJ databases">
        <title>Bacillus Genome Sequencing.</title>
        <authorList>
            <person name="Dunlap C."/>
        </authorList>
    </citation>
    <scope>NUCLEOTIDE SEQUENCE [LARGE SCALE GENOMIC DNA]</scope>
    <source>
        <strain evidence="1 2">B-41290</strain>
    </source>
</reference>
<organism evidence="1 2">
    <name type="scientific">Peribacillus castrilensis</name>
    <dbReference type="NCBI Taxonomy" id="2897690"/>
    <lineage>
        <taxon>Bacteria</taxon>
        <taxon>Bacillati</taxon>
        <taxon>Bacillota</taxon>
        <taxon>Bacilli</taxon>
        <taxon>Bacillales</taxon>
        <taxon>Bacillaceae</taxon>
        <taxon>Peribacillus</taxon>
    </lineage>
</organism>
<accession>A0AAW9NPD5</accession>